<dbReference type="PROSITE" id="PS51208">
    <property type="entry name" value="AUTOTRANSPORTER"/>
    <property type="match status" value="1"/>
</dbReference>
<dbReference type="GO" id="GO:0019867">
    <property type="term" value="C:outer membrane"/>
    <property type="evidence" value="ECO:0007669"/>
    <property type="project" value="InterPro"/>
</dbReference>
<dbReference type="AlphaFoldDB" id="A0A4S8PAJ4"/>
<evidence type="ECO:0000259" key="3">
    <source>
        <dbReference type="PROSITE" id="PS51208"/>
    </source>
</evidence>
<dbReference type="InterPro" id="IPR036691">
    <property type="entry name" value="Endo/exonu/phosph_ase_sf"/>
</dbReference>
<dbReference type="SUPFAM" id="SSF51126">
    <property type="entry name" value="Pectin lyase-like"/>
    <property type="match status" value="1"/>
</dbReference>
<feature type="chain" id="PRO_5021021331" evidence="2">
    <location>
        <begin position="18"/>
        <end position="1048"/>
    </location>
</feature>
<dbReference type="Pfam" id="PF12951">
    <property type="entry name" value="PATR"/>
    <property type="match status" value="1"/>
</dbReference>
<dbReference type="InterPro" id="IPR011050">
    <property type="entry name" value="Pectin_lyase_fold/virulence"/>
</dbReference>
<dbReference type="EMBL" id="STGV01000001">
    <property type="protein sequence ID" value="THV25104.1"/>
    <property type="molecule type" value="Genomic_DNA"/>
</dbReference>
<dbReference type="InterPro" id="IPR036709">
    <property type="entry name" value="Autotransporte_beta_dom_sf"/>
</dbReference>
<dbReference type="InterPro" id="IPR005546">
    <property type="entry name" value="Autotransporte_beta"/>
</dbReference>
<accession>A0A4S8PAJ4</accession>
<evidence type="ECO:0000313" key="4">
    <source>
        <dbReference type="EMBL" id="THV25104.1"/>
    </source>
</evidence>
<evidence type="ECO:0000256" key="1">
    <source>
        <dbReference type="ARBA" id="ARBA00022729"/>
    </source>
</evidence>
<dbReference type="NCBIfam" id="TIGR01414">
    <property type="entry name" value="autotrans_barl"/>
    <property type="match status" value="1"/>
</dbReference>
<comment type="caution">
    <text evidence="4">The sequence shown here is derived from an EMBL/GenBank/DDBJ whole genome shotgun (WGS) entry which is preliminary data.</text>
</comment>
<proteinExistence type="predicted"/>
<dbReference type="Gene3D" id="3.60.10.10">
    <property type="entry name" value="Endonuclease/exonuclease/phosphatase"/>
    <property type="match status" value="1"/>
</dbReference>
<sequence length="1048" mass="111020">MAVCCAALCGLSAPALSADGSFRLVTINTWGDRFKGDLTQLSNFLKNGNYDAFAWQELQTNSAYASQVPAILANQGLGNYTSTQTGDTGITTRLDSTPGTVSGGGTQGNRFAYVTLSEQNMMPETALASVHFDYRDPSNDRINEARNLTNWAKSIDGPVIVVGDFNAGDVSERGLHHVDQQKLLLRNYLKSNNSFYYQLLTEYAVDRAALDAFITANRGLTLTNAQIPDTMFAPETYPVAGNTPQTMNILKKQFMLLQNPSEREGFAPHPIKDGSTTWPSAGEDATNTWPSWDRVKIDHFIVSRPYGKWWQLADDPTDPYLGVIDEVAYSNDGKTPISDHELTAHTMKWVGPAIQKYTDSQGATDQSRLVWGEAAAVFDEKDKVFYLTRNNMRTDVYLGQIADDNGMPILTDLTLAEKKTLLDCTSTDARLRQAIIDYCIDDHSFIDETLVTDGGTVIVDEDLALGNATAELRLADGRLRIAGTAMKTLTRDISLEGTGGRLDIASAENEVLHQGVISGTGALTKEGAGELDLRGTNTYTGETRVSAGLLSVNGSIANSALTTVLDGATLGGVGTVGDLRIAKGGTLAPGNSIGTLTVNGDVTFDAGSTFRVEVDETGKTDKLAATGAIALDGELYFVPTSGNYLPATDYDILTAGAGITGTFASIGSSAAFLLPELTYGPNGVSMRLERNTTAFADITTTRNGRNVAGVVESFGIADSLYKGVVTLDAPTADFALRQLSGEIYPSLAGALAEDSRFARDAVGTHLRSLNKAAFADASWQPWITAYGAHGTTQASGVADLARNSGGVFFGLDTLAAPSTRLGFMLGYGATNMSSDGYEASADTDSLTLGLYGATALDRLRLSYGSTVAFGKVDVSRDIRFGSLSQDLSSDLDTTTWQVFGEAAYSFELSRGTIEPFAGLAHVRVHSGSFDERGGSAALSGAGFDYDATFTSLGLRASTEVMMGDTAVRLNGEAGWRHAIGDAPETALAFDRGAGFAVEGTGANRDAAFVKAGIGFDLKPGATLSLDYVGAFSADGGSHGVNAGLKVRF</sequence>
<dbReference type="Pfam" id="PF03372">
    <property type="entry name" value="Exo_endo_phos"/>
    <property type="match status" value="1"/>
</dbReference>
<protein>
    <submittedName>
        <fullName evidence="4">Autotransporter outer membrane beta-barrel domain-containing protein</fullName>
    </submittedName>
</protein>
<dbReference type="RefSeq" id="WP_136596952.1">
    <property type="nucleotide sequence ID" value="NZ_STGV01000001.1"/>
</dbReference>
<feature type="domain" description="Autotransporter" evidence="3">
    <location>
        <begin position="774"/>
        <end position="1048"/>
    </location>
</feature>
<evidence type="ECO:0000313" key="5">
    <source>
        <dbReference type="Proteomes" id="UP000308828"/>
    </source>
</evidence>
<organism evidence="4 5">
    <name type="scientific">Peteryoungia ipomoeae</name>
    <dbReference type="NCBI Taxonomy" id="1210932"/>
    <lineage>
        <taxon>Bacteria</taxon>
        <taxon>Pseudomonadati</taxon>
        <taxon>Pseudomonadota</taxon>
        <taxon>Alphaproteobacteria</taxon>
        <taxon>Hyphomicrobiales</taxon>
        <taxon>Rhizobiaceae</taxon>
        <taxon>Peteryoungia</taxon>
    </lineage>
</organism>
<dbReference type="NCBIfam" id="TIGR02601">
    <property type="entry name" value="autotrns_rpt"/>
    <property type="match status" value="1"/>
</dbReference>
<dbReference type="SMART" id="SM00869">
    <property type="entry name" value="Autotransporter"/>
    <property type="match status" value="1"/>
</dbReference>
<dbReference type="InterPro" id="IPR013425">
    <property type="entry name" value="Autotrns_rpt"/>
</dbReference>
<dbReference type="GO" id="GO:0003824">
    <property type="term" value="F:catalytic activity"/>
    <property type="evidence" value="ECO:0007669"/>
    <property type="project" value="InterPro"/>
</dbReference>
<keyword evidence="1 2" id="KW-0732">Signal</keyword>
<dbReference type="Gene3D" id="2.40.128.130">
    <property type="entry name" value="Autotransporter beta-domain"/>
    <property type="match status" value="1"/>
</dbReference>
<dbReference type="SUPFAM" id="SSF103515">
    <property type="entry name" value="Autotransporter"/>
    <property type="match status" value="1"/>
</dbReference>
<dbReference type="Pfam" id="PF03797">
    <property type="entry name" value="Autotransporter"/>
    <property type="match status" value="1"/>
</dbReference>
<dbReference type="Proteomes" id="UP000308828">
    <property type="component" value="Unassembled WGS sequence"/>
</dbReference>
<gene>
    <name evidence="4" type="ORF">FAA97_02560</name>
</gene>
<dbReference type="SUPFAM" id="SSF56219">
    <property type="entry name" value="DNase I-like"/>
    <property type="match status" value="1"/>
</dbReference>
<reference evidence="4 5" key="1">
    <citation type="submission" date="2019-04" db="EMBL/GenBank/DDBJ databases">
        <title>Genome sequence of strain shin9-1.</title>
        <authorList>
            <person name="Gao J."/>
            <person name="Sun J."/>
        </authorList>
    </citation>
    <scope>NUCLEOTIDE SEQUENCE [LARGE SCALE GENOMIC DNA]</scope>
    <source>
        <strain evidence="5">shin9-1</strain>
    </source>
</reference>
<feature type="signal peptide" evidence="2">
    <location>
        <begin position="1"/>
        <end position="17"/>
    </location>
</feature>
<dbReference type="InterPro" id="IPR005135">
    <property type="entry name" value="Endo/exonuclease/phosphatase"/>
</dbReference>
<evidence type="ECO:0000256" key="2">
    <source>
        <dbReference type="SAM" id="SignalP"/>
    </source>
</evidence>
<dbReference type="InterPro" id="IPR006315">
    <property type="entry name" value="OM_autotransptr_brl_dom"/>
</dbReference>
<dbReference type="Gene3D" id="2.160.20.20">
    <property type="match status" value="1"/>
</dbReference>
<dbReference type="InterPro" id="IPR012332">
    <property type="entry name" value="Autotransporter_pectin_lyase_C"/>
</dbReference>
<name>A0A4S8PAJ4_9HYPH</name>
<keyword evidence="5" id="KW-1185">Reference proteome</keyword>
<dbReference type="OrthoDB" id="9804931at2"/>